<protein>
    <submittedName>
        <fullName evidence="1">Uncharacterized protein</fullName>
    </submittedName>
</protein>
<evidence type="ECO:0000313" key="1">
    <source>
        <dbReference type="EMBL" id="QBD81549.1"/>
    </source>
</evidence>
<evidence type="ECO:0000313" key="2">
    <source>
        <dbReference type="Proteomes" id="UP000290365"/>
    </source>
</evidence>
<reference evidence="1 2" key="1">
    <citation type="submission" date="2019-01" db="EMBL/GenBank/DDBJ databases">
        <title>Ktedonosporobacter rubrisoli SCAWS-G2.</title>
        <authorList>
            <person name="Huang Y."/>
            <person name="Yan B."/>
        </authorList>
    </citation>
    <scope>NUCLEOTIDE SEQUENCE [LARGE SCALE GENOMIC DNA]</scope>
    <source>
        <strain evidence="1 2">SCAWS-G2</strain>
    </source>
</reference>
<proteinExistence type="predicted"/>
<gene>
    <name evidence="1" type="ORF">EPA93_38510</name>
</gene>
<keyword evidence="2" id="KW-1185">Reference proteome</keyword>
<organism evidence="1 2">
    <name type="scientific">Ktedonosporobacter rubrisoli</name>
    <dbReference type="NCBI Taxonomy" id="2509675"/>
    <lineage>
        <taxon>Bacteria</taxon>
        <taxon>Bacillati</taxon>
        <taxon>Chloroflexota</taxon>
        <taxon>Ktedonobacteria</taxon>
        <taxon>Ktedonobacterales</taxon>
        <taxon>Ktedonosporobacteraceae</taxon>
        <taxon>Ktedonosporobacter</taxon>
    </lineage>
</organism>
<dbReference type="KEGG" id="kbs:EPA93_38510"/>
<sequence>MKRISLRPATSQPAESLMNIQVSANEVIAFEHAILHYYHFLDYLRHKGKGLSDIQGEIEKLLQSFQARLQSSLPPGEQEILDSWKQT</sequence>
<dbReference type="AlphaFoldDB" id="A0A4P6K0H4"/>
<dbReference type="EMBL" id="CP035758">
    <property type="protein sequence ID" value="QBD81549.1"/>
    <property type="molecule type" value="Genomic_DNA"/>
</dbReference>
<name>A0A4P6K0H4_KTERU</name>
<dbReference type="Proteomes" id="UP000290365">
    <property type="component" value="Chromosome"/>
</dbReference>
<accession>A0A4P6K0H4</accession>